<name>A0A0L0W944_GOTPU</name>
<proteinExistence type="predicted"/>
<evidence type="ECO:0000313" key="2">
    <source>
        <dbReference type="Proteomes" id="UP000037267"/>
    </source>
</evidence>
<reference evidence="2" key="1">
    <citation type="submission" date="2015-07" db="EMBL/GenBank/DDBJ databases">
        <title>Draft genome sequence of the purine-degrading Gottschalkia purinilyticum DSM 1384 (formerly Clostridium purinilyticum).</title>
        <authorList>
            <person name="Poehlein A."/>
            <person name="Schiel-Bengelsdorf B."/>
            <person name="Bengelsdorf F.R."/>
            <person name="Daniel R."/>
            <person name="Duerre P."/>
        </authorList>
    </citation>
    <scope>NUCLEOTIDE SEQUENCE [LARGE SCALE GENOMIC DNA]</scope>
    <source>
        <strain evidence="2">DSM 1384</strain>
    </source>
</reference>
<comment type="caution">
    <text evidence="1">The sequence shown here is derived from an EMBL/GenBank/DDBJ whole genome shotgun (WGS) entry which is preliminary data.</text>
</comment>
<dbReference type="EMBL" id="LGSS01000011">
    <property type="protein sequence ID" value="KNF07840.1"/>
    <property type="molecule type" value="Genomic_DNA"/>
</dbReference>
<gene>
    <name evidence="1" type="ORF">CLPU_11c00080</name>
</gene>
<keyword evidence="2" id="KW-1185">Reference proteome</keyword>
<protein>
    <submittedName>
        <fullName evidence="1">Uncharacterized protein</fullName>
    </submittedName>
</protein>
<sequence>MIYRIVSKLESARKVIVCFTCNTRKSLLSNGDINLTINIYSCYGKQKK</sequence>
<evidence type="ECO:0000313" key="1">
    <source>
        <dbReference type="EMBL" id="KNF07840.1"/>
    </source>
</evidence>
<dbReference type="Proteomes" id="UP000037267">
    <property type="component" value="Unassembled WGS sequence"/>
</dbReference>
<accession>A0A0L0W944</accession>
<organism evidence="1 2">
    <name type="scientific">Gottschalkia purinilytica</name>
    <name type="common">Clostridium purinilyticum</name>
    <dbReference type="NCBI Taxonomy" id="1503"/>
    <lineage>
        <taxon>Bacteria</taxon>
        <taxon>Bacillati</taxon>
        <taxon>Bacillota</taxon>
        <taxon>Tissierellia</taxon>
        <taxon>Tissierellales</taxon>
        <taxon>Gottschalkiaceae</taxon>
        <taxon>Gottschalkia</taxon>
    </lineage>
</organism>
<dbReference type="AlphaFoldDB" id="A0A0L0W944"/>
<dbReference type="RefSeq" id="WP_157857726.1">
    <property type="nucleotide sequence ID" value="NZ_LGSS01000011.1"/>
</dbReference>